<dbReference type="Proteomes" id="UP000652761">
    <property type="component" value="Unassembled WGS sequence"/>
</dbReference>
<dbReference type="AlphaFoldDB" id="A0A843V5W0"/>
<sequence>MQNPEIATGAYEEGDKVVKPEGQIAAGAYGEGDRAVRPEGQVTTDPRKGCEWSGRERDTGM</sequence>
<proteinExistence type="predicted"/>
<protein>
    <submittedName>
        <fullName evidence="2">Uncharacterized protein</fullName>
    </submittedName>
</protein>
<name>A0A843V5W0_COLES</name>
<evidence type="ECO:0000313" key="2">
    <source>
        <dbReference type="EMBL" id="MQL91265.1"/>
    </source>
</evidence>
<feature type="compositionally biased region" description="Basic and acidic residues" evidence="1">
    <location>
        <begin position="45"/>
        <end position="61"/>
    </location>
</feature>
<evidence type="ECO:0000313" key="3">
    <source>
        <dbReference type="Proteomes" id="UP000652761"/>
    </source>
</evidence>
<keyword evidence="3" id="KW-1185">Reference proteome</keyword>
<feature type="region of interest" description="Disordered" evidence="1">
    <location>
        <begin position="28"/>
        <end position="61"/>
    </location>
</feature>
<reference evidence="2" key="1">
    <citation type="submission" date="2017-07" db="EMBL/GenBank/DDBJ databases">
        <title>Taro Niue Genome Assembly and Annotation.</title>
        <authorList>
            <person name="Atibalentja N."/>
            <person name="Keating K."/>
            <person name="Fields C.J."/>
        </authorList>
    </citation>
    <scope>NUCLEOTIDE SEQUENCE</scope>
    <source>
        <strain evidence="2">Niue_2</strain>
        <tissue evidence="2">Leaf</tissue>
    </source>
</reference>
<gene>
    <name evidence="2" type="ORF">Taro_023877</name>
</gene>
<dbReference type="EMBL" id="NMUH01001321">
    <property type="protein sequence ID" value="MQL91265.1"/>
    <property type="molecule type" value="Genomic_DNA"/>
</dbReference>
<organism evidence="2 3">
    <name type="scientific">Colocasia esculenta</name>
    <name type="common">Wild taro</name>
    <name type="synonym">Arum esculentum</name>
    <dbReference type="NCBI Taxonomy" id="4460"/>
    <lineage>
        <taxon>Eukaryota</taxon>
        <taxon>Viridiplantae</taxon>
        <taxon>Streptophyta</taxon>
        <taxon>Embryophyta</taxon>
        <taxon>Tracheophyta</taxon>
        <taxon>Spermatophyta</taxon>
        <taxon>Magnoliopsida</taxon>
        <taxon>Liliopsida</taxon>
        <taxon>Araceae</taxon>
        <taxon>Aroideae</taxon>
        <taxon>Colocasieae</taxon>
        <taxon>Colocasia</taxon>
    </lineage>
</organism>
<accession>A0A843V5W0</accession>
<evidence type="ECO:0000256" key="1">
    <source>
        <dbReference type="SAM" id="MobiDB-lite"/>
    </source>
</evidence>
<comment type="caution">
    <text evidence="2">The sequence shown here is derived from an EMBL/GenBank/DDBJ whole genome shotgun (WGS) entry which is preliminary data.</text>
</comment>